<keyword evidence="3 8" id="KW-0509">mRNA transport</keyword>
<dbReference type="Proteomes" id="UP000309038">
    <property type="component" value="Unassembled WGS sequence"/>
</dbReference>
<evidence type="ECO:0000259" key="10">
    <source>
        <dbReference type="PROSITE" id="PS51472"/>
    </source>
</evidence>
<keyword evidence="5" id="KW-0811">Translocation</keyword>
<dbReference type="InterPro" id="IPR007846">
    <property type="entry name" value="RRM_NUP35_dom"/>
</dbReference>
<gene>
    <name evidence="11" type="ORF">EW026_g215</name>
</gene>
<dbReference type="GO" id="GO:0044615">
    <property type="term" value="C:nuclear pore nuclear basket"/>
    <property type="evidence" value="ECO:0007669"/>
    <property type="project" value="TreeGrafter"/>
</dbReference>
<proteinExistence type="predicted"/>
<comment type="subcellular location">
    <subcellularLocation>
        <location evidence="1">Nucleus</location>
        <location evidence="1">Nuclear pore complex</location>
    </subcellularLocation>
</comment>
<dbReference type="GO" id="GO:0006607">
    <property type="term" value="P:NLS-bearing protein import into nucleus"/>
    <property type="evidence" value="ECO:0007669"/>
    <property type="project" value="TreeGrafter"/>
</dbReference>
<keyword evidence="12" id="KW-1185">Reference proteome</keyword>
<keyword evidence="7 8" id="KW-0539">Nucleus</keyword>
<dbReference type="PANTHER" id="PTHR21527">
    <property type="entry name" value="NUCLEOPORIN NUP35"/>
    <property type="match status" value="1"/>
</dbReference>
<evidence type="ECO:0000256" key="9">
    <source>
        <dbReference type="SAM" id="MobiDB-lite"/>
    </source>
</evidence>
<evidence type="ECO:0000256" key="1">
    <source>
        <dbReference type="ARBA" id="ARBA00004567"/>
    </source>
</evidence>
<dbReference type="GO" id="GO:0005543">
    <property type="term" value="F:phospholipid binding"/>
    <property type="evidence" value="ECO:0007669"/>
    <property type="project" value="TreeGrafter"/>
</dbReference>
<evidence type="ECO:0000256" key="3">
    <source>
        <dbReference type="ARBA" id="ARBA00022816"/>
    </source>
</evidence>
<dbReference type="PROSITE" id="PS51472">
    <property type="entry name" value="RRM_NUP35"/>
    <property type="match status" value="1"/>
</dbReference>
<evidence type="ECO:0000256" key="4">
    <source>
        <dbReference type="ARBA" id="ARBA00022927"/>
    </source>
</evidence>
<accession>A0A4S4KZU3</accession>
<dbReference type="SUPFAM" id="SSF54928">
    <property type="entry name" value="RNA-binding domain, RBD"/>
    <property type="match status" value="1"/>
</dbReference>
<dbReference type="InterPro" id="IPR012677">
    <property type="entry name" value="Nucleotide-bd_a/b_plait_sf"/>
</dbReference>
<evidence type="ECO:0000313" key="11">
    <source>
        <dbReference type="EMBL" id="THH02650.1"/>
    </source>
</evidence>
<evidence type="ECO:0000256" key="2">
    <source>
        <dbReference type="ARBA" id="ARBA00022448"/>
    </source>
</evidence>
<keyword evidence="4" id="KW-0653">Protein transport</keyword>
<keyword evidence="6 8" id="KW-0906">Nuclear pore complex</keyword>
<dbReference type="Gene3D" id="3.30.70.330">
    <property type="match status" value="1"/>
</dbReference>
<name>A0A4S4KZU3_9APHY</name>
<feature type="compositionally biased region" description="Polar residues" evidence="9">
    <location>
        <begin position="210"/>
        <end position="221"/>
    </location>
</feature>
<protein>
    <recommendedName>
        <fullName evidence="10">RRM Nup35-type domain-containing protein</fullName>
    </recommendedName>
</protein>
<dbReference type="GO" id="GO:0017056">
    <property type="term" value="F:structural constituent of nuclear pore"/>
    <property type="evidence" value="ECO:0007669"/>
    <property type="project" value="TreeGrafter"/>
</dbReference>
<dbReference type="GO" id="GO:0051028">
    <property type="term" value="P:mRNA transport"/>
    <property type="evidence" value="ECO:0007669"/>
    <property type="project" value="UniProtKB-UniRule"/>
</dbReference>
<reference evidence="11 12" key="1">
    <citation type="submission" date="2019-02" db="EMBL/GenBank/DDBJ databases">
        <title>Genome sequencing of the rare red list fungi Phlebia centrifuga.</title>
        <authorList>
            <person name="Buettner E."/>
            <person name="Kellner H."/>
        </authorList>
    </citation>
    <scope>NUCLEOTIDE SEQUENCE [LARGE SCALE GENOMIC DNA]</scope>
    <source>
        <strain evidence="11 12">DSM 108282</strain>
    </source>
</reference>
<dbReference type="GO" id="GO:0003676">
    <property type="term" value="F:nucleic acid binding"/>
    <property type="evidence" value="ECO:0007669"/>
    <property type="project" value="InterPro"/>
</dbReference>
<dbReference type="PANTHER" id="PTHR21527:SF6">
    <property type="entry name" value="NUCLEOPORIN NUP35"/>
    <property type="match status" value="1"/>
</dbReference>
<dbReference type="AlphaFoldDB" id="A0A4S4KZU3"/>
<dbReference type="EMBL" id="SGPJ01000003">
    <property type="protein sequence ID" value="THH02650.1"/>
    <property type="molecule type" value="Genomic_DNA"/>
</dbReference>
<feature type="region of interest" description="Disordered" evidence="9">
    <location>
        <begin position="183"/>
        <end position="231"/>
    </location>
</feature>
<evidence type="ECO:0000256" key="7">
    <source>
        <dbReference type="ARBA" id="ARBA00023242"/>
    </source>
</evidence>
<feature type="compositionally biased region" description="Low complexity" evidence="9">
    <location>
        <begin position="183"/>
        <end position="203"/>
    </location>
</feature>
<dbReference type="InterPro" id="IPR035979">
    <property type="entry name" value="RBD_domain_sf"/>
</dbReference>
<comment type="caution">
    <text evidence="11">The sequence shown here is derived from an EMBL/GenBank/DDBJ whole genome shotgun (WGS) entry which is preliminary data.</text>
</comment>
<organism evidence="11 12">
    <name type="scientific">Hermanssonia centrifuga</name>
    <dbReference type="NCBI Taxonomy" id="98765"/>
    <lineage>
        <taxon>Eukaryota</taxon>
        <taxon>Fungi</taxon>
        <taxon>Dikarya</taxon>
        <taxon>Basidiomycota</taxon>
        <taxon>Agaricomycotina</taxon>
        <taxon>Agaricomycetes</taxon>
        <taxon>Polyporales</taxon>
        <taxon>Meruliaceae</taxon>
        <taxon>Hermanssonia</taxon>
    </lineage>
</organism>
<evidence type="ECO:0000256" key="6">
    <source>
        <dbReference type="ARBA" id="ARBA00023132"/>
    </source>
</evidence>
<keyword evidence="2 8" id="KW-0813">Transport</keyword>
<evidence type="ECO:0000256" key="5">
    <source>
        <dbReference type="ARBA" id="ARBA00023010"/>
    </source>
</evidence>
<dbReference type="GO" id="GO:0006999">
    <property type="term" value="P:nuclear pore organization"/>
    <property type="evidence" value="ECO:0007669"/>
    <property type="project" value="TreeGrafter"/>
</dbReference>
<sequence length="231" mass="24855">MNHVLSGAAAADFGMDSMFENSRQRQRQTLADEDAPPTNSVNDIVNELYEAGPRRPSTFSLDSPARSLMFRPAQSHTPATPKPSTSAPTAKPLHVVVFGYPPDKYSVTAEYFRSLGDSTEPDQNTEIMNCFRIGYTNPGEAMRAVRKNGEVLGGAWMIGVKWADPAQAEAALGSSLIRSPFPLSSPPDVSSPGPDISVSDSSPTRGFPSAETNMALSTVQRAQKRPLSARL</sequence>
<feature type="domain" description="RRM Nup35-type" evidence="10">
    <location>
        <begin position="89"/>
        <end position="170"/>
    </location>
</feature>
<dbReference type="GO" id="GO:0044613">
    <property type="term" value="C:nuclear pore central transport channel"/>
    <property type="evidence" value="ECO:0007669"/>
    <property type="project" value="TreeGrafter"/>
</dbReference>
<dbReference type="Pfam" id="PF05172">
    <property type="entry name" value="RRM_Nup35"/>
    <property type="match status" value="1"/>
</dbReference>
<evidence type="ECO:0000313" key="12">
    <source>
        <dbReference type="Proteomes" id="UP000309038"/>
    </source>
</evidence>
<evidence type="ECO:0000256" key="8">
    <source>
        <dbReference type="PROSITE-ProRule" id="PRU00804"/>
    </source>
</evidence>